<dbReference type="NCBIfam" id="NF002290">
    <property type="entry name" value="PRK01213.1"/>
    <property type="match status" value="1"/>
</dbReference>
<feature type="domain" description="Phosphoribosylformylglycinamidine synthase linker" evidence="11">
    <location>
        <begin position="12"/>
        <end position="58"/>
    </location>
</feature>
<dbReference type="Pfam" id="PF00586">
    <property type="entry name" value="AIRS"/>
    <property type="match status" value="2"/>
</dbReference>
<feature type="domain" description="PurM-like N-terminal" evidence="9">
    <location>
        <begin position="441"/>
        <end position="559"/>
    </location>
</feature>
<comment type="pathway">
    <text evidence="8">Purine metabolism; IMP biosynthesis via de novo pathway; 5-amino-1-(5-phospho-D-ribosyl)imidazole from N(2)-formyl-N(1)-(5-phospho-D-ribosyl)glycinamide: step 1/2.</text>
</comment>
<keyword evidence="1 8" id="KW-0963">Cytoplasm</keyword>
<dbReference type="InterPro" id="IPR036921">
    <property type="entry name" value="PurM-like_N_sf"/>
</dbReference>
<dbReference type="PIRSF" id="PIRSF001587">
    <property type="entry name" value="FGAM_synthase_II"/>
    <property type="match status" value="1"/>
</dbReference>
<evidence type="ECO:0000256" key="4">
    <source>
        <dbReference type="ARBA" id="ARBA00022741"/>
    </source>
</evidence>
<dbReference type="HAMAP" id="MF_00420">
    <property type="entry name" value="PurL_2"/>
    <property type="match status" value="1"/>
</dbReference>
<dbReference type="UniPathway" id="UPA00074">
    <property type="reaction ID" value="UER00128"/>
</dbReference>
<dbReference type="CDD" id="cd02204">
    <property type="entry name" value="PurL_repeat2"/>
    <property type="match status" value="1"/>
</dbReference>
<feature type="domain" description="PurM-like N-terminal" evidence="9">
    <location>
        <begin position="79"/>
        <end position="194"/>
    </location>
</feature>
<comment type="caution">
    <text evidence="12">The sequence shown here is derived from an EMBL/GenBank/DDBJ whole genome shotgun (WGS) entry which is preliminary data.</text>
</comment>
<evidence type="ECO:0000259" key="9">
    <source>
        <dbReference type="Pfam" id="PF00586"/>
    </source>
</evidence>
<proteinExistence type="inferred from homology"/>
<comment type="similarity">
    <text evidence="8">Belongs to the FGAMS family.</text>
</comment>
<feature type="binding site" evidence="8">
    <location>
        <position position="537"/>
    </location>
    <ligand>
        <name>substrate</name>
    </ligand>
</feature>
<dbReference type="RefSeq" id="WP_116555035.1">
    <property type="nucleotide sequence ID" value="NZ_QCZG01000023.1"/>
</dbReference>
<comment type="function">
    <text evidence="8">Part of the phosphoribosylformylglycinamidine synthase complex involved in the purines biosynthetic pathway. Catalyzes the ATP-dependent conversion of formylglycinamide ribonucleotide (FGAR) and glutamine to yield formylglycinamidine ribonucleotide (FGAM) and glutamate. The FGAM synthase complex is composed of three subunits. PurQ produces an ammonia molecule by converting glutamine to glutamate. PurL transfers the ammonia molecule to FGAR to form FGAM in an ATP-dependent manner. PurS interacts with PurQ and PurL and is thought to assist in the transfer of the ammonia molecule from PurQ to PurL.</text>
</comment>
<accession>A0A2U1JYL9</accession>
<keyword evidence="13" id="KW-1185">Reference proteome</keyword>
<dbReference type="GO" id="GO:0000287">
    <property type="term" value="F:magnesium ion binding"/>
    <property type="evidence" value="ECO:0007669"/>
    <property type="project" value="UniProtKB-UniRule"/>
</dbReference>
<gene>
    <name evidence="8" type="primary">purL</name>
    <name evidence="12" type="ORF">DCC39_11425</name>
</gene>
<dbReference type="NCBIfam" id="TIGR01736">
    <property type="entry name" value="FGAM_synth_II"/>
    <property type="match status" value="1"/>
</dbReference>
<evidence type="ECO:0000256" key="6">
    <source>
        <dbReference type="ARBA" id="ARBA00022840"/>
    </source>
</evidence>
<reference evidence="12 13" key="1">
    <citation type="submission" date="2018-04" db="EMBL/GenBank/DDBJ databases">
        <title>Camelliibacillus theae gen. nov., sp. nov., isolated from Pu'er tea.</title>
        <authorList>
            <person name="Niu L."/>
        </authorList>
    </citation>
    <scope>NUCLEOTIDE SEQUENCE [LARGE SCALE GENOMIC DNA]</scope>
    <source>
        <strain evidence="12 13">T8</strain>
    </source>
</reference>
<dbReference type="Pfam" id="PF02769">
    <property type="entry name" value="AIRS_C"/>
    <property type="match status" value="2"/>
</dbReference>
<dbReference type="CDD" id="cd02203">
    <property type="entry name" value="PurL_repeat1"/>
    <property type="match status" value="1"/>
</dbReference>
<dbReference type="Gene3D" id="3.30.1330.10">
    <property type="entry name" value="PurM-like, N-terminal domain"/>
    <property type="match status" value="2"/>
</dbReference>
<evidence type="ECO:0000256" key="1">
    <source>
        <dbReference type="ARBA" id="ARBA00022490"/>
    </source>
</evidence>
<dbReference type="SUPFAM" id="SSF56042">
    <property type="entry name" value="PurM C-terminal domain-like"/>
    <property type="match status" value="2"/>
</dbReference>
<feature type="binding site" evidence="8">
    <location>
        <position position="121"/>
    </location>
    <ligand>
        <name>substrate</name>
    </ligand>
</feature>
<dbReference type="EMBL" id="QCZG01000023">
    <property type="protein sequence ID" value="PWA10321.1"/>
    <property type="molecule type" value="Genomic_DNA"/>
</dbReference>
<dbReference type="AlphaFoldDB" id="A0A2U1JYL9"/>
<comment type="subunit">
    <text evidence="8">Monomer. Part of the FGAM synthase complex composed of 1 PurL, 1 PurQ and 2 PurS subunits.</text>
</comment>
<dbReference type="PANTHER" id="PTHR43555:SF1">
    <property type="entry name" value="PHOSPHORIBOSYLFORMYLGLYCINAMIDINE SYNTHASE SUBUNIT PURL"/>
    <property type="match status" value="1"/>
</dbReference>
<dbReference type="OrthoDB" id="9804441at2"/>
<comment type="catalytic activity">
    <reaction evidence="8">
        <text>N(2)-formyl-N(1)-(5-phospho-beta-D-ribosyl)glycinamide + L-glutamine + ATP + H2O = 2-formamido-N(1)-(5-O-phospho-beta-D-ribosyl)acetamidine + L-glutamate + ADP + phosphate + H(+)</text>
        <dbReference type="Rhea" id="RHEA:17129"/>
        <dbReference type="ChEBI" id="CHEBI:15377"/>
        <dbReference type="ChEBI" id="CHEBI:15378"/>
        <dbReference type="ChEBI" id="CHEBI:29985"/>
        <dbReference type="ChEBI" id="CHEBI:30616"/>
        <dbReference type="ChEBI" id="CHEBI:43474"/>
        <dbReference type="ChEBI" id="CHEBI:58359"/>
        <dbReference type="ChEBI" id="CHEBI:147286"/>
        <dbReference type="ChEBI" id="CHEBI:147287"/>
        <dbReference type="ChEBI" id="CHEBI:456216"/>
        <dbReference type="EC" id="6.3.5.3"/>
    </reaction>
</comment>
<dbReference type="Pfam" id="PF18072">
    <property type="entry name" value="FGAR-AT_linker"/>
    <property type="match status" value="1"/>
</dbReference>
<dbReference type="GO" id="GO:0005524">
    <property type="term" value="F:ATP binding"/>
    <property type="evidence" value="ECO:0007669"/>
    <property type="project" value="UniProtKB-UniRule"/>
</dbReference>
<evidence type="ECO:0000259" key="10">
    <source>
        <dbReference type="Pfam" id="PF02769"/>
    </source>
</evidence>
<keyword evidence="5 8" id="KW-0658">Purine biosynthesis</keyword>
<evidence type="ECO:0000256" key="2">
    <source>
        <dbReference type="ARBA" id="ARBA00022598"/>
    </source>
</evidence>
<feature type="binding site" evidence="8">
    <location>
        <position position="96"/>
    </location>
    <ligand>
        <name>ATP</name>
        <dbReference type="ChEBI" id="CHEBI:30616"/>
    </ligand>
</feature>
<feature type="domain" description="PurM-like C-terminal" evidence="10">
    <location>
        <begin position="573"/>
        <end position="707"/>
    </location>
</feature>
<protein>
    <recommendedName>
        <fullName evidence="8">Phosphoribosylformylglycinamidine synthase subunit PurL</fullName>
        <shortName evidence="8">FGAM synthase</shortName>
        <ecNumber evidence="8">6.3.5.3</ecNumber>
    </recommendedName>
    <alternativeName>
        <fullName evidence="8">Formylglycinamide ribonucleotide amidotransferase subunit II</fullName>
        <shortName evidence="8">FGAR amidotransferase II</shortName>
        <shortName evidence="8">FGAR-AT II</shortName>
    </alternativeName>
    <alternativeName>
        <fullName evidence="8">Glutamine amidotransferase PurL</fullName>
    </alternativeName>
    <alternativeName>
        <fullName evidence="8">Phosphoribosylformylglycinamidine synthase subunit II</fullName>
    </alternativeName>
</protein>
<evidence type="ECO:0000259" key="11">
    <source>
        <dbReference type="Pfam" id="PF18072"/>
    </source>
</evidence>
<name>A0A2U1JYL9_9BACI</name>
<keyword evidence="2 8" id="KW-0436">Ligase</keyword>
<feature type="binding site" evidence="8">
    <location>
        <position position="57"/>
    </location>
    <ligand>
        <name>ATP</name>
        <dbReference type="ChEBI" id="CHEBI:30616"/>
    </ligand>
</feature>
<comment type="caution">
    <text evidence="8">Lacks conserved residue(s) required for the propagation of feature annotation.</text>
</comment>
<dbReference type="InterPro" id="IPR041609">
    <property type="entry name" value="PurL_linker"/>
</dbReference>
<dbReference type="Gene3D" id="3.90.650.10">
    <property type="entry name" value="PurM-like C-terminal domain"/>
    <property type="match status" value="2"/>
</dbReference>
<keyword evidence="3 8" id="KW-0479">Metal-binding</keyword>
<feature type="domain" description="PurM-like C-terminal" evidence="10">
    <location>
        <begin position="207"/>
        <end position="358"/>
    </location>
</feature>
<dbReference type="GO" id="GO:0004642">
    <property type="term" value="F:phosphoribosylformylglycinamidine synthase activity"/>
    <property type="evidence" value="ECO:0007669"/>
    <property type="project" value="UniProtKB-UniRule"/>
</dbReference>
<feature type="binding site" evidence="8">
    <location>
        <position position="535"/>
    </location>
    <ligand>
        <name>Mg(2+)</name>
        <dbReference type="ChEBI" id="CHEBI:18420"/>
        <label>1</label>
    </ligand>
</feature>
<dbReference type="FunFam" id="3.30.1330.10:FF:000004">
    <property type="entry name" value="Phosphoribosylformylglycinamidine synthase subunit PurL"/>
    <property type="match status" value="1"/>
</dbReference>
<feature type="active site" evidence="8">
    <location>
        <position position="54"/>
    </location>
</feature>
<feature type="binding site" evidence="8">
    <location>
        <position position="271"/>
    </location>
    <ligand>
        <name>Mg(2+)</name>
        <dbReference type="ChEBI" id="CHEBI:18420"/>
        <label>2</label>
    </ligand>
</feature>
<dbReference type="GO" id="GO:0006189">
    <property type="term" value="P:'de novo' IMP biosynthetic process"/>
    <property type="evidence" value="ECO:0007669"/>
    <property type="project" value="UniProtKB-UniRule"/>
</dbReference>
<dbReference type="InterPro" id="IPR010074">
    <property type="entry name" value="PRibForGlyAmidine_synth_PurL"/>
</dbReference>
<evidence type="ECO:0000256" key="8">
    <source>
        <dbReference type="HAMAP-Rule" id="MF_00420"/>
    </source>
</evidence>
<dbReference type="PANTHER" id="PTHR43555">
    <property type="entry name" value="PHOSPHORIBOSYLFORMYLGLYCINAMIDINE SYNTHASE SUBUNIT PURL"/>
    <property type="match status" value="1"/>
</dbReference>
<dbReference type="Proteomes" id="UP000245998">
    <property type="component" value="Unassembled WGS sequence"/>
</dbReference>
<dbReference type="SUPFAM" id="SSF55326">
    <property type="entry name" value="PurM N-terminal domain-like"/>
    <property type="match status" value="2"/>
</dbReference>
<dbReference type="GO" id="GO:0005737">
    <property type="term" value="C:cytoplasm"/>
    <property type="evidence" value="ECO:0007669"/>
    <property type="project" value="UniProtKB-SubCell"/>
</dbReference>
<keyword evidence="4 8" id="KW-0547">Nucleotide-binding</keyword>
<dbReference type="InterPro" id="IPR010918">
    <property type="entry name" value="PurM-like_C_dom"/>
</dbReference>
<organism evidence="12 13">
    <name type="scientific">Pueribacillus theae</name>
    <dbReference type="NCBI Taxonomy" id="2171751"/>
    <lineage>
        <taxon>Bacteria</taxon>
        <taxon>Bacillati</taxon>
        <taxon>Bacillota</taxon>
        <taxon>Bacilli</taxon>
        <taxon>Bacillales</taxon>
        <taxon>Bacillaceae</taxon>
        <taxon>Pueribacillus</taxon>
    </lineage>
</organism>
<keyword evidence="7 8" id="KW-0460">Magnesium</keyword>
<evidence type="ECO:0000256" key="7">
    <source>
        <dbReference type="ARBA" id="ARBA00022842"/>
    </source>
</evidence>
<keyword evidence="6 8" id="KW-0067">ATP-binding</keyword>
<feature type="binding site" evidence="8">
    <location>
        <begin position="315"/>
        <end position="317"/>
    </location>
    <ligand>
        <name>substrate</name>
    </ligand>
</feature>
<evidence type="ECO:0000313" key="12">
    <source>
        <dbReference type="EMBL" id="PWA10321.1"/>
    </source>
</evidence>
<feature type="active site" description="Proton acceptor" evidence="8">
    <location>
        <position position="100"/>
    </location>
</feature>
<feature type="binding site" evidence="8">
    <location>
        <position position="122"/>
    </location>
    <ligand>
        <name>Mg(2+)</name>
        <dbReference type="ChEBI" id="CHEBI:18420"/>
        <label>2</label>
    </ligand>
</feature>
<comment type="subcellular location">
    <subcellularLocation>
        <location evidence="8">Cytoplasm</location>
    </subcellularLocation>
</comment>
<evidence type="ECO:0000256" key="3">
    <source>
        <dbReference type="ARBA" id="ARBA00022723"/>
    </source>
</evidence>
<dbReference type="InterPro" id="IPR036676">
    <property type="entry name" value="PurM-like_C_sf"/>
</dbReference>
<feature type="binding site" evidence="8">
    <location>
        <position position="98"/>
    </location>
    <ligand>
        <name>Mg(2+)</name>
        <dbReference type="ChEBI" id="CHEBI:18420"/>
        <label>1</label>
    </ligand>
</feature>
<evidence type="ECO:0000256" key="5">
    <source>
        <dbReference type="ARBA" id="ARBA00022755"/>
    </source>
</evidence>
<sequence length="736" mass="79502">MNMQGEPTAEQIKEEKLYREMGLSDAEYEKAAEMIGHLPNYTETGLFSVMWSEHCSYKSSKPVLKKFPVEGKRVIQGPGEGAGVVGIGDNQAVVFKIESHNSPSAVEPYHGAATGVGGILRDVFSMGARPIAALNSLRFGELDSSHVQYLFENAVKGMADYGNSMGVPMVGGEVQFDKAYEGNPLVNAMIVGLIEHDELTKGLASGVGNSVMYVGGDTGRDGIHGATFSSAELADDDSEGVFVKGDPELEKRLMEACLELAKSDALVGMQDMGAAGLTSSASEMASKAGTGVELYLDKVPQREEGMTPYEMMLSESQERMLIVVKKGREDEVKELLAKWDVQSVVIGKVTDDKQFRLFFNGEVVADVPADALAEDSPVYHKQTKEPEYYTEFQAQATKVPEVKNVKETFLQLISQPTVASKEWAYNQFDKQDENLVLSPGASAGVVRITGTNKAVAMTTDCNSRYIYLDPKIGGQIAVAEAARNLICSGAEPIGVTDGLNYGSPDKPEIFWQIDQSVEGISEACRSFELPVVSGNVSLYNEKSGTAIYPTPIIGMVGLIKDVNHVTTTGFKETGDLIYLVGETLPEFGGSELQKIVDGKISGKAPSIDLTVEKKRQSELLQAIQSGLVASAIDLSEGGLAAAVTESMLAGEKGAEITVSGDAVTALFSESQSRYLLSVKKENQEKFEAAMKAKLIGKVTEDKILTVHDQEQEILKIDIQEMKTAWKESIPRYMSSN</sequence>
<evidence type="ECO:0000313" key="13">
    <source>
        <dbReference type="Proteomes" id="UP000245998"/>
    </source>
</evidence>
<feature type="binding site" evidence="8">
    <location>
        <position position="497"/>
    </location>
    <ligand>
        <name>ATP</name>
        <dbReference type="ChEBI" id="CHEBI:30616"/>
    </ligand>
</feature>
<dbReference type="InterPro" id="IPR016188">
    <property type="entry name" value="PurM-like_N"/>
</dbReference>
<dbReference type="EC" id="6.3.5.3" evidence="8"/>
<feature type="binding site" evidence="8">
    <location>
        <position position="534"/>
    </location>
    <ligand>
        <name>ATP</name>
        <dbReference type="ChEBI" id="CHEBI:30616"/>
    </ligand>
</feature>